<dbReference type="SUPFAM" id="SSF49879">
    <property type="entry name" value="SMAD/FHA domain"/>
    <property type="match status" value="1"/>
</dbReference>
<evidence type="ECO:0000259" key="6">
    <source>
        <dbReference type="PROSITE" id="PS50006"/>
    </source>
</evidence>
<dbReference type="EMBL" id="JAUIQD010000003">
    <property type="protein sequence ID" value="KAK3357583.1"/>
    <property type="molecule type" value="Genomic_DNA"/>
</dbReference>
<feature type="domain" description="FHA" evidence="6">
    <location>
        <begin position="32"/>
        <end position="90"/>
    </location>
</feature>
<sequence>MSSEAVASVSFEDRSTQPPKTGRFWVFPHQTIKIGRDPDSNALVFTDASVSRNHLEFFSIIVDEEPKHSPLVFVRDRQSCNGTHHNGRLVGKGPIVSPAALLQNGDVVTMAPHIKFRFTQLAEKVLSFGLCHRQRRELKLFEDKFIVSDRTIGDGAHAVVYLATEVKTGEQVVCKVHSLRRGPHPPSTLQRIRQEAILMSYLDHPNVLSIKAAFQTHQTMYIFTELATGGDLFSLFARYITFKELEIRWVIWQVLRGVAYIHSKGVAHRDIKPENILCAIAPDVSYRIMLSDFGDSAMASGGRMRSEVGTTFYRAPECHTPEQGHNLSVDIWAIGMLTLQLFVGSEELPEIPRMGFRNKTQISQYLDNVLSCIRESHTISENGDRFIRACLIHDKEARPTAQQALEHRWFREPKADRALFKTLEVESRSSWRHRDIVLPVVEDLTSQTVTNDNWQLEQVGAATDTISPHFRFPQPTSPPVTDGSGGGFEQPSKDMAAKDVVSSGHARGREMARVEVNRNLQLAPQGPASDEVEQSAKRKGEVWDRGLSKRLRR</sequence>
<comment type="similarity">
    <text evidence="1">Belongs to the protein kinase superfamily. CAMK Ser/Thr protein kinase family. CHEK2 subfamily.</text>
</comment>
<dbReference type="GO" id="GO:0005524">
    <property type="term" value="F:ATP binding"/>
    <property type="evidence" value="ECO:0007669"/>
    <property type="project" value="UniProtKB-UniRule"/>
</dbReference>
<dbReference type="GO" id="GO:0004672">
    <property type="term" value="F:protein kinase activity"/>
    <property type="evidence" value="ECO:0007669"/>
    <property type="project" value="InterPro"/>
</dbReference>
<evidence type="ECO:0000313" key="8">
    <source>
        <dbReference type="EMBL" id="KAK3357583.1"/>
    </source>
</evidence>
<name>A0AAJ0MGK5_9PEZI</name>
<protein>
    <submittedName>
        <fullName evidence="8">Kinase-like domain-containing protein</fullName>
    </submittedName>
</protein>
<feature type="domain" description="Protein kinase" evidence="7">
    <location>
        <begin position="146"/>
        <end position="410"/>
    </location>
</feature>
<feature type="binding site" evidence="4">
    <location>
        <position position="175"/>
    </location>
    <ligand>
        <name>ATP</name>
        <dbReference type="ChEBI" id="CHEBI:30616"/>
    </ligand>
</feature>
<dbReference type="PROSITE" id="PS50006">
    <property type="entry name" value="FHA_DOMAIN"/>
    <property type="match status" value="1"/>
</dbReference>
<dbReference type="PANTHER" id="PTHR24347">
    <property type="entry name" value="SERINE/THREONINE-PROTEIN KINASE"/>
    <property type="match status" value="1"/>
</dbReference>
<comment type="caution">
    <text evidence="8">The sequence shown here is derived from an EMBL/GenBank/DDBJ whole genome shotgun (WGS) entry which is preliminary data.</text>
</comment>
<evidence type="ECO:0000256" key="4">
    <source>
        <dbReference type="PROSITE-ProRule" id="PRU10141"/>
    </source>
</evidence>
<keyword evidence="2 4" id="KW-0547">Nucleotide-binding</keyword>
<feature type="region of interest" description="Disordered" evidence="5">
    <location>
        <begin position="474"/>
        <end position="553"/>
    </location>
</feature>
<dbReference type="Pfam" id="PF00498">
    <property type="entry name" value="FHA"/>
    <property type="match status" value="1"/>
</dbReference>
<keyword evidence="9" id="KW-1185">Reference proteome</keyword>
<dbReference type="SMART" id="SM00220">
    <property type="entry name" value="S_TKc"/>
    <property type="match status" value="1"/>
</dbReference>
<dbReference type="Gene3D" id="2.60.200.20">
    <property type="match status" value="1"/>
</dbReference>
<dbReference type="InterPro" id="IPR000719">
    <property type="entry name" value="Prot_kinase_dom"/>
</dbReference>
<dbReference type="SMART" id="SM00240">
    <property type="entry name" value="FHA"/>
    <property type="match status" value="1"/>
</dbReference>
<keyword evidence="8" id="KW-0808">Transferase</keyword>
<evidence type="ECO:0000256" key="5">
    <source>
        <dbReference type="SAM" id="MobiDB-lite"/>
    </source>
</evidence>
<reference evidence="8" key="2">
    <citation type="submission" date="2023-06" db="EMBL/GenBank/DDBJ databases">
        <authorList>
            <consortium name="Lawrence Berkeley National Laboratory"/>
            <person name="Haridas S."/>
            <person name="Hensen N."/>
            <person name="Bonometti L."/>
            <person name="Westerberg I."/>
            <person name="Brannstrom I.O."/>
            <person name="Guillou S."/>
            <person name="Cros-Aarteil S."/>
            <person name="Calhoun S."/>
            <person name="Kuo A."/>
            <person name="Mondo S."/>
            <person name="Pangilinan J."/>
            <person name="Riley R."/>
            <person name="Labutti K."/>
            <person name="Andreopoulos B."/>
            <person name="Lipzen A."/>
            <person name="Chen C."/>
            <person name="Yanf M."/>
            <person name="Daum C."/>
            <person name="Ng V."/>
            <person name="Clum A."/>
            <person name="Steindorff A."/>
            <person name="Ohm R."/>
            <person name="Martin F."/>
            <person name="Silar P."/>
            <person name="Natvig D."/>
            <person name="Lalanne C."/>
            <person name="Gautier V."/>
            <person name="Ament-Velasquez S.L."/>
            <person name="Kruys A."/>
            <person name="Hutchinson M.I."/>
            <person name="Powell A.J."/>
            <person name="Barry K."/>
            <person name="Miller A.N."/>
            <person name="Grigoriev I.V."/>
            <person name="Debuchy R."/>
            <person name="Gladieux P."/>
            <person name="Thoren M.H."/>
            <person name="Johannesson H."/>
        </authorList>
    </citation>
    <scope>NUCLEOTIDE SEQUENCE</scope>
    <source>
        <strain evidence="8">CBS 955.72</strain>
    </source>
</reference>
<evidence type="ECO:0000259" key="7">
    <source>
        <dbReference type="PROSITE" id="PS50011"/>
    </source>
</evidence>
<feature type="compositionally biased region" description="Basic and acidic residues" evidence="5">
    <location>
        <begin position="507"/>
        <end position="516"/>
    </location>
</feature>
<feature type="compositionally biased region" description="Basic and acidic residues" evidence="5">
    <location>
        <begin position="534"/>
        <end position="547"/>
    </location>
</feature>
<dbReference type="PROSITE" id="PS00108">
    <property type="entry name" value="PROTEIN_KINASE_ST"/>
    <property type="match status" value="1"/>
</dbReference>
<gene>
    <name evidence="8" type="ORF">B0T25DRAFT_452683</name>
</gene>
<dbReference type="PROSITE" id="PS50011">
    <property type="entry name" value="PROTEIN_KINASE_DOM"/>
    <property type="match status" value="1"/>
</dbReference>
<organism evidence="8 9">
    <name type="scientific">Lasiosphaeria hispida</name>
    <dbReference type="NCBI Taxonomy" id="260671"/>
    <lineage>
        <taxon>Eukaryota</taxon>
        <taxon>Fungi</taxon>
        <taxon>Dikarya</taxon>
        <taxon>Ascomycota</taxon>
        <taxon>Pezizomycotina</taxon>
        <taxon>Sordariomycetes</taxon>
        <taxon>Sordariomycetidae</taxon>
        <taxon>Sordariales</taxon>
        <taxon>Lasiosphaeriaceae</taxon>
        <taxon>Lasiosphaeria</taxon>
    </lineage>
</organism>
<dbReference type="Pfam" id="PF00069">
    <property type="entry name" value="Pkinase"/>
    <property type="match status" value="1"/>
</dbReference>
<dbReference type="Gene3D" id="1.10.510.10">
    <property type="entry name" value="Transferase(Phosphotransferase) domain 1"/>
    <property type="match status" value="1"/>
</dbReference>
<dbReference type="Proteomes" id="UP001275084">
    <property type="component" value="Unassembled WGS sequence"/>
</dbReference>
<keyword evidence="3 4" id="KW-0067">ATP-binding</keyword>
<dbReference type="SUPFAM" id="SSF56112">
    <property type="entry name" value="Protein kinase-like (PK-like)"/>
    <property type="match status" value="1"/>
</dbReference>
<dbReference type="InterPro" id="IPR011009">
    <property type="entry name" value="Kinase-like_dom_sf"/>
</dbReference>
<keyword evidence="8" id="KW-0418">Kinase</keyword>
<evidence type="ECO:0000313" key="9">
    <source>
        <dbReference type="Proteomes" id="UP001275084"/>
    </source>
</evidence>
<evidence type="ECO:0000256" key="2">
    <source>
        <dbReference type="ARBA" id="ARBA00022741"/>
    </source>
</evidence>
<proteinExistence type="inferred from homology"/>
<dbReference type="InterPro" id="IPR017441">
    <property type="entry name" value="Protein_kinase_ATP_BS"/>
</dbReference>
<accession>A0AAJ0MGK5</accession>
<dbReference type="InterPro" id="IPR000253">
    <property type="entry name" value="FHA_dom"/>
</dbReference>
<dbReference type="PROSITE" id="PS00107">
    <property type="entry name" value="PROTEIN_KINASE_ATP"/>
    <property type="match status" value="1"/>
</dbReference>
<evidence type="ECO:0000256" key="1">
    <source>
        <dbReference type="ARBA" id="ARBA00005575"/>
    </source>
</evidence>
<reference evidence="8" key="1">
    <citation type="journal article" date="2023" name="Mol. Phylogenet. Evol.">
        <title>Genome-scale phylogeny and comparative genomics of the fungal order Sordariales.</title>
        <authorList>
            <person name="Hensen N."/>
            <person name="Bonometti L."/>
            <person name="Westerberg I."/>
            <person name="Brannstrom I.O."/>
            <person name="Guillou S."/>
            <person name="Cros-Aarteil S."/>
            <person name="Calhoun S."/>
            <person name="Haridas S."/>
            <person name="Kuo A."/>
            <person name="Mondo S."/>
            <person name="Pangilinan J."/>
            <person name="Riley R."/>
            <person name="LaButti K."/>
            <person name="Andreopoulos B."/>
            <person name="Lipzen A."/>
            <person name="Chen C."/>
            <person name="Yan M."/>
            <person name="Daum C."/>
            <person name="Ng V."/>
            <person name="Clum A."/>
            <person name="Steindorff A."/>
            <person name="Ohm R.A."/>
            <person name="Martin F."/>
            <person name="Silar P."/>
            <person name="Natvig D.O."/>
            <person name="Lalanne C."/>
            <person name="Gautier V."/>
            <person name="Ament-Velasquez S.L."/>
            <person name="Kruys A."/>
            <person name="Hutchinson M.I."/>
            <person name="Powell A.J."/>
            <person name="Barry K."/>
            <person name="Miller A.N."/>
            <person name="Grigoriev I.V."/>
            <person name="Debuchy R."/>
            <person name="Gladieux P."/>
            <person name="Hiltunen Thoren M."/>
            <person name="Johannesson H."/>
        </authorList>
    </citation>
    <scope>NUCLEOTIDE SEQUENCE</scope>
    <source>
        <strain evidence="8">CBS 955.72</strain>
    </source>
</reference>
<dbReference type="InterPro" id="IPR008984">
    <property type="entry name" value="SMAD_FHA_dom_sf"/>
</dbReference>
<dbReference type="InterPro" id="IPR008271">
    <property type="entry name" value="Ser/Thr_kinase_AS"/>
</dbReference>
<evidence type="ECO:0000256" key="3">
    <source>
        <dbReference type="ARBA" id="ARBA00022840"/>
    </source>
</evidence>
<dbReference type="AlphaFoldDB" id="A0AAJ0MGK5"/>